<feature type="transmembrane region" description="Helical" evidence="1">
    <location>
        <begin position="101"/>
        <end position="119"/>
    </location>
</feature>
<reference evidence="2 3" key="1">
    <citation type="submission" date="2024-06" db="EMBL/GenBank/DDBJ databases">
        <title>The Natural Products Discovery Center: Release of the First 8490 Sequenced Strains for Exploring Actinobacteria Biosynthetic Diversity.</title>
        <authorList>
            <person name="Kalkreuter E."/>
            <person name="Kautsar S.A."/>
            <person name="Yang D."/>
            <person name="Bader C.D."/>
            <person name="Teijaro C.N."/>
            <person name="Fluegel L."/>
            <person name="Davis C.M."/>
            <person name="Simpson J.R."/>
            <person name="Lauterbach L."/>
            <person name="Steele A.D."/>
            <person name="Gui C."/>
            <person name="Meng S."/>
            <person name="Li G."/>
            <person name="Viehrig K."/>
            <person name="Ye F."/>
            <person name="Su P."/>
            <person name="Kiefer A.F."/>
            <person name="Nichols A."/>
            <person name="Cepeda A.J."/>
            <person name="Yan W."/>
            <person name="Fan B."/>
            <person name="Jiang Y."/>
            <person name="Adhikari A."/>
            <person name="Zheng C.-J."/>
            <person name="Schuster L."/>
            <person name="Cowan T.M."/>
            <person name="Smanski M.J."/>
            <person name="Chevrette M.G."/>
            <person name="De Carvalho L.P.S."/>
            <person name="Shen B."/>
        </authorList>
    </citation>
    <scope>NUCLEOTIDE SEQUENCE [LARGE SCALE GENOMIC DNA]</scope>
    <source>
        <strain evidence="2 3">NPDC049574</strain>
    </source>
</reference>
<protein>
    <submittedName>
        <fullName evidence="2">Uncharacterized protein</fullName>
    </submittedName>
</protein>
<feature type="transmembrane region" description="Helical" evidence="1">
    <location>
        <begin position="7"/>
        <end position="30"/>
    </location>
</feature>
<keyword evidence="1" id="KW-1133">Transmembrane helix</keyword>
<keyword evidence="1" id="KW-0812">Transmembrane</keyword>
<evidence type="ECO:0000256" key="1">
    <source>
        <dbReference type="SAM" id="Phobius"/>
    </source>
</evidence>
<accession>A0ABV3HGX4</accession>
<organism evidence="2 3">
    <name type="scientific">Nonomuraea bangladeshensis</name>
    <dbReference type="NCBI Taxonomy" id="404385"/>
    <lineage>
        <taxon>Bacteria</taxon>
        <taxon>Bacillati</taxon>
        <taxon>Actinomycetota</taxon>
        <taxon>Actinomycetes</taxon>
        <taxon>Streptosporangiales</taxon>
        <taxon>Streptosporangiaceae</taxon>
        <taxon>Nonomuraea</taxon>
    </lineage>
</organism>
<name>A0ABV3HGX4_9ACTN</name>
<proteinExistence type="predicted"/>
<evidence type="ECO:0000313" key="3">
    <source>
        <dbReference type="Proteomes" id="UP001552427"/>
    </source>
</evidence>
<feature type="transmembrane region" description="Helical" evidence="1">
    <location>
        <begin position="36"/>
        <end position="56"/>
    </location>
</feature>
<evidence type="ECO:0000313" key="2">
    <source>
        <dbReference type="EMBL" id="MEV4291784.1"/>
    </source>
</evidence>
<dbReference type="Proteomes" id="UP001552427">
    <property type="component" value="Unassembled WGS sequence"/>
</dbReference>
<feature type="transmembrane region" description="Helical" evidence="1">
    <location>
        <begin position="68"/>
        <end position="89"/>
    </location>
</feature>
<comment type="caution">
    <text evidence="2">The sequence shown here is derived from an EMBL/GenBank/DDBJ whole genome shotgun (WGS) entry which is preliminary data.</text>
</comment>
<gene>
    <name evidence="2" type="ORF">AB0K40_40300</name>
</gene>
<dbReference type="RefSeq" id="WP_364460906.1">
    <property type="nucleotide sequence ID" value="NZ_JBFARM010000015.1"/>
</dbReference>
<sequence length="126" mass="14136">MPVTLKAARILITIQVAFGLVGAGLFLALFFSSFAWQYLLVLAFVAGSTALLGWLLSRWNSRRIYLRWSFVAMQVVPAGVEVVDMVLYSTVDWRSVVVGNSFGWVVVVLLLLPSAGRWFDKPRELR</sequence>
<dbReference type="EMBL" id="JBFARM010000015">
    <property type="protein sequence ID" value="MEV4291784.1"/>
    <property type="molecule type" value="Genomic_DNA"/>
</dbReference>
<keyword evidence="3" id="KW-1185">Reference proteome</keyword>
<keyword evidence="1" id="KW-0472">Membrane</keyword>